<dbReference type="PANTHER" id="PTHR30024">
    <property type="entry name" value="ALIPHATIC SULFONATES-BINDING PROTEIN-RELATED"/>
    <property type="match status" value="1"/>
</dbReference>
<dbReference type="GO" id="GO:0042597">
    <property type="term" value="C:periplasmic space"/>
    <property type="evidence" value="ECO:0007669"/>
    <property type="project" value="UniProtKB-SubCell"/>
</dbReference>
<dbReference type="PANTHER" id="PTHR30024:SF47">
    <property type="entry name" value="TAURINE-BINDING PERIPLASMIC PROTEIN"/>
    <property type="match status" value="1"/>
</dbReference>
<dbReference type="EMBL" id="CP053892">
    <property type="protein sequence ID" value="QKG19926.1"/>
    <property type="molecule type" value="Genomic_DNA"/>
</dbReference>
<dbReference type="AlphaFoldDB" id="A0A7D3ZVH1"/>
<dbReference type="GO" id="GO:0042918">
    <property type="term" value="P:alkanesulfonate transmembrane transport"/>
    <property type="evidence" value="ECO:0007669"/>
    <property type="project" value="TreeGrafter"/>
</dbReference>
<organism evidence="5 6">
    <name type="scientific">Actinomadura verrucosospora</name>
    <dbReference type="NCBI Taxonomy" id="46165"/>
    <lineage>
        <taxon>Bacteria</taxon>
        <taxon>Bacillati</taxon>
        <taxon>Actinomycetota</taxon>
        <taxon>Actinomycetes</taxon>
        <taxon>Streptosporangiales</taxon>
        <taxon>Thermomonosporaceae</taxon>
        <taxon>Actinomadura</taxon>
    </lineage>
</organism>
<dbReference type="RefSeq" id="WP_173094318.1">
    <property type="nucleotide sequence ID" value="NZ_CP053892.1"/>
</dbReference>
<evidence type="ECO:0000313" key="6">
    <source>
        <dbReference type="Proteomes" id="UP000501240"/>
    </source>
</evidence>
<name>A0A7D3ZVH1_ACTVE</name>
<protein>
    <submittedName>
        <fullName evidence="5">Putative ABC transporter substrate-binding protein</fullName>
    </submittedName>
</protein>
<evidence type="ECO:0000256" key="1">
    <source>
        <dbReference type="ARBA" id="ARBA00004418"/>
    </source>
</evidence>
<keyword evidence="3 4" id="KW-0732">Signal</keyword>
<comment type="similarity">
    <text evidence="2">Belongs to the bacterial solute-binding protein SsuA/TauA family.</text>
</comment>
<proteinExistence type="inferred from homology"/>
<sequence length="376" mass="39479">MRLPVFVPIIAAVALTAAACGGEGAVSADTPRKARPISPVAGCDATAWSDPADLEADRAPARCKAGAPAPKPLAKKTKITISSSTGSAEFVAPLRLGIAKGEFAKENLDVEFKQLGVADSIPLLAKGDLDAMWSAPEAAFFNGLQQRFELRWVLGNYSSSPQSKSGLWARVPKGAAPGAVKLDDAQVGTLIGKGSVITYPMSQVLGKHGTSLKKVRFTSLTGPSDTVTALENGGVDAAWMVDPVWKQVDGKPGLQFLGGQPLGEPLGGLIYGPGMLRKNPDAGVAFVRALVRIVNTYFTGDYKKNAAFVGELASSLGLKPEALTAVPAPIWDWEIRKGTTDRLQKAYVEGGALGKTVPESEAVDRTFYEEAVGHKP</sequence>
<dbReference type="SUPFAM" id="SSF53850">
    <property type="entry name" value="Periplasmic binding protein-like II"/>
    <property type="match status" value="1"/>
</dbReference>
<dbReference type="Gene3D" id="3.40.190.10">
    <property type="entry name" value="Periplasmic binding protein-like II"/>
    <property type="match status" value="2"/>
</dbReference>
<accession>A0A7D3ZVH1</accession>
<feature type="chain" id="PRO_5039730807" evidence="4">
    <location>
        <begin position="20"/>
        <end position="376"/>
    </location>
</feature>
<dbReference type="PROSITE" id="PS51257">
    <property type="entry name" value="PROKAR_LIPOPROTEIN"/>
    <property type="match status" value="1"/>
</dbReference>
<feature type="signal peptide" evidence="4">
    <location>
        <begin position="1"/>
        <end position="19"/>
    </location>
</feature>
<evidence type="ECO:0000256" key="2">
    <source>
        <dbReference type="ARBA" id="ARBA00010742"/>
    </source>
</evidence>
<evidence type="ECO:0000313" key="5">
    <source>
        <dbReference type="EMBL" id="QKG19926.1"/>
    </source>
</evidence>
<keyword evidence="6" id="KW-1185">Reference proteome</keyword>
<reference evidence="5 6" key="1">
    <citation type="submission" date="2020-05" db="EMBL/GenBank/DDBJ databases">
        <title>Actinomadura verrucosospora NRRL-B18236 (PFL_A860) Genome sequencing and assembly.</title>
        <authorList>
            <person name="Samborskyy M."/>
        </authorList>
    </citation>
    <scope>NUCLEOTIDE SEQUENCE [LARGE SCALE GENOMIC DNA]</scope>
    <source>
        <strain evidence="5 6">NRRL:B18236</strain>
    </source>
</reference>
<dbReference type="Proteomes" id="UP000501240">
    <property type="component" value="Chromosome"/>
</dbReference>
<evidence type="ECO:0000256" key="3">
    <source>
        <dbReference type="ARBA" id="ARBA00022729"/>
    </source>
</evidence>
<evidence type="ECO:0000256" key="4">
    <source>
        <dbReference type="SAM" id="SignalP"/>
    </source>
</evidence>
<comment type="subcellular location">
    <subcellularLocation>
        <location evidence="1">Periplasm</location>
    </subcellularLocation>
</comment>
<gene>
    <name evidence="5" type="ORF">ACTIVE_1562</name>
</gene>